<protein>
    <submittedName>
        <fullName evidence="2">Outer membrane beta-barrel protein</fullName>
    </submittedName>
</protein>
<comment type="caution">
    <text evidence="2">The sequence shown here is derived from an EMBL/GenBank/DDBJ whole genome shotgun (WGS) entry which is preliminary data.</text>
</comment>
<evidence type="ECO:0000313" key="2">
    <source>
        <dbReference type="EMBL" id="GAA4511661.1"/>
    </source>
</evidence>
<evidence type="ECO:0000256" key="1">
    <source>
        <dbReference type="SAM" id="SignalP"/>
    </source>
</evidence>
<dbReference type="SUPFAM" id="SSF56925">
    <property type="entry name" value="OMPA-like"/>
    <property type="match status" value="1"/>
</dbReference>
<keyword evidence="1" id="KW-0732">Signal</keyword>
<reference evidence="3" key="1">
    <citation type="journal article" date="2019" name="Int. J. Syst. Evol. Microbiol.">
        <title>The Global Catalogue of Microorganisms (GCM) 10K type strain sequencing project: providing services to taxonomists for standard genome sequencing and annotation.</title>
        <authorList>
            <consortium name="The Broad Institute Genomics Platform"/>
            <consortium name="The Broad Institute Genome Sequencing Center for Infectious Disease"/>
            <person name="Wu L."/>
            <person name="Ma J."/>
        </authorList>
    </citation>
    <scope>NUCLEOTIDE SEQUENCE [LARGE SCALE GENOMIC DNA]</scope>
    <source>
        <strain evidence="3">JCM 17858</strain>
    </source>
</reference>
<proteinExistence type="predicted"/>
<evidence type="ECO:0000313" key="3">
    <source>
        <dbReference type="Proteomes" id="UP001500394"/>
    </source>
</evidence>
<gene>
    <name evidence="2" type="ORF">GCM10023173_04640</name>
</gene>
<accession>A0ABP8QW74</accession>
<keyword evidence="3" id="KW-1185">Reference proteome</keyword>
<name>A0ABP8QW74_9SPHI</name>
<dbReference type="EMBL" id="BAABGR010000006">
    <property type="protein sequence ID" value="GAA4511661.1"/>
    <property type="molecule type" value="Genomic_DNA"/>
</dbReference>
<dbReference type="Proteomes" id="UP001500394">
    <property type="component" value="Unassembled WGS sequence"/>
</dbReference>
<dbReference type="InterPro" id="IPR011250">
    <property type="entry name" value="OMP/PagP_B-barrel"/>
</dbReference>
<organism evidence="2 3">
    <name type="scientific">Sphingobacterium thermophilum</name>
    <dbReference type="NCBI Taxonomy" id="768534"/>
    <lineage>
        <taxon>Bacteria</taxon>
        <taxon>Pseudomonadati</taxon>
        <taxon>Bacteroidota</taxon>
        <taxon>Sphingobacteriia</taxon>
        <taxon>Sphingobacteriales</taxon>
        <taxon>Sphingobacteriaceae</taxon>
        <taxon>Sphingobacterium</taxon>
    </lineage>
</organism>
<dbReference type="Gene3D" id="2.40.160.20">
    <property type="match status" value="1"/>
</dbReference>
<feature type="chain" id="PRO_5045235232" evidence="1">
    <location>
        <begin position="20"/>
        <end position="177"/>
    </location>
</feature>
<feature type="signal peptide" evidence="1">
    <location>
        <begin position="1"/>
        <end position="19"/>
    </location>
</feature>
<sequence length="177" mass="19361">MKKFLLAIALMASSYGVHAQEAVSPLNKGNWLIETSLSPFSLTNTSGLSFKYNDKDYEWSIGGEGGYFIQNNLALKAGLGVLSINNTIGDGSITDTYLSYKVGAKYYFKHVIPLQIDFGGITTSEDNSLFAGIQAGYAWFVKDNIAIEPSLRYDHGLNNTASDIRTVSARIGFSLFF</sequence>
<dbReference type="RefSeq" id="WP_345064157.1">
    <property type="nucleotide sequence ID" value="NZ_BAABGR010000006.1"/>
</dbReference>